<evidence type="ECO:0000256" key="6">
    <source>
        <dbReference type="ARBA" id="ARBA00023136"/>
    </source>
</evidence>
<gene>
    <name evidence="9" type="ORF">ACFP1K_22595</name>
</gene>
<dbReference type="PANTHER" id="PTHR30151:SF0">
    <property type="entry name" value="ABC TRANSPORTER PERMEASE PROTEIN MJ0413-RELATED"/>
    <property type="match status" value="1"/>
</dbReference>
<feature type="domain" description="ABC transmembrane type-1" evidence="8">
    <location>
        <begin position="56"/>
        <end position="240"/>
    </location>
</feature>
<dbReference type="PROSITE" id="PS50928">
    <property type="entry name" value="ABC_TM1"/>
    <property type="match status" value="1"/>
</dbReference>
<dbReference type="EMBL" id="JBHSRF010000035">
    <property type="protein sequence ID" value="MFC6083974.1"/>
    <property type="molecule type" value="Genomic_DNA"/>
</dbReference>
<name>A0ABW1NKS6_9ACTN</name>
<keyword evidence="4 7" id="KW-0812">Transmembrane</keyword>
<keyword evidence="10" id="KW-1185">Reference proteome</keyword>
<reference evidence="10" key="1">
    <citation type="journal article" date="2019" name="Int. J. Syst. Evol. Microbiol.">
        <title>The Global Catalogue of Microorganisms (GCM) 10K type strain sequencing project: providing services to taxonomists for standard genome sequencing and annotation.</title>
        <authorList>
            <consortium name="The Broad Institute Genomics Platform"/>
            <consortium name="The Broad Institute Genome Sequencing Center for Infectious Disease"/>
            <person name="Wu L."/>
            <person name="Ma J."/>
        </authorList>
    </citation>
    <scope>NUCLEOTIDE SEQUENCE [LARGE SCALE GENOMIC DNA]</scope>
    <source>
        <strain evidence="10">JCM 30346</strain>
    </source>
</reference>
<evidence type="ECO:0000313" key="10">
    <source>
        <dbReference type="Proteomes" id="UP001596137"/>
    </source>
</evidence>
<feature type="transmembrane region" description="Helical" evidence="7">
    <location>
        <begin position="60"/>
        <end position="84"/>
    </location>
</feature>
<dbReference type="RefSeq" id="WP_380756555.1">
    <property type="nucleotide sequence ID" value="NZ_JBHSRF010000035.1"/>
</dbReference>
<dbReference type="SUPFAM" id="SSF161098">
    <property type="entry name" value="MetI-like"/>
    <property type="match status" value="1"/>
</dbReference>
<evidence type="ECO:0000256" key="5">
    <source>
        <dbReference type="ARBA" id="ARBA00022989"/>
    </source>
</evidence>
<evidence type="ECO:0000256" key="4">
    <source>
        <dbReference type="ARBA" id="ARBA00022692"/>
    </source>
</evidence>
<keyword evidence="2 7" id="KW-0813">Transport</keyword>
<comment type="similarity">
    <text evidence="7">Belongs to the binding-protein-dependent transport system permease family.</text>
</comment>
<protein>
    <submittedName>
        <fullName evidence="9">ABC transporter permease</fullName>
    </submittedName>
</protein>
<feature type="transmembrane region" description="Helical" evidence="7">
    <location>
        <begin position="7"/>
        <end position="24"/>
    </location>
</feature>
<dbReference type="Pfam" id="PF00528">
    <property type="entry name" value="BPD_transp_1"/>
    <property type="match status" value="1"/>
</dbReference>
<evidence type="ECO:0000256" key="1">
    <source>
        <dbReference type="ARBA" id="ARBA00004651"/>
    </source>
</evidence>
<dbReference type="InterPro" id="IPR035906">
    <property type="entry name" value="MetI-like_sf"/>
</dbReference>
<comment type="subcellular location">
    <subcellularLocation>
        <location evidence="1 7">Cell membrane</location>
        <topology evidence="1 7">Multi-pass membrane protein</topology>
    </subcellularLocation>
</comment>
<comment type="caution">
    <text evidence="9">The sequence shown here is derived from an EMBL/GenBank/DDBJ whole genome shotgun (WGS) entry which is preliminary data.</text>
</comment>
<feature type="transmembrane region" description="Helical" evidence="7">
    <location>
        <begin position="219"/>
        <end position="239"/>
    </location>
</feature>
<accession>A0ABW1NKS6</accession>
<evidence type="ECO:0000256" key="2">
    <source>
        <dbReference type="ARBA" id="ARBA00022448"/>
    </source>
</evidence>
<evidence type="ECO:0000313" key="9">
    <source>
        <dbReference type="EMBL" id="MFC6083974.1"/>
    </source>
</evidence>
<evidence type="ECO:0000259" key="8">
    <source>
        <dbReference type="PROSITE" id="PS50928"/>
    </source>
</evidence>
<evidence type="ECO:0000256" key="7">
    <source>
        <dbReference type="RuleBase" id="RU363032"/>
    </source>
</evidence>
<organism evidence="9 10">
    <name type="scientific">Sphaerisporangium aureirubrum</name>
    <dbReference type="NCBI Taxonomy" id="1544736"/>
    <lineage>
        <taxon>Bacteria</taxon>
        <taxon>Bacillati</taxon>
        <taxon>Actinomycetota</taxon>
        <taxon>Actinomycetes</taxon>
        <taxon>Streptosporangiales</taxon>
        <taxon>Streptosporangiaceae</taxon>
        <taxon>Sphaerisporangium</taxon>
    </lineage>
</organism>
<evidence type="ECO:0000256" key="3">
    <source>
        <dbReference type="ARBA" id="ARBA00022475"/>
    </source>
</evidence>
<sequence length="256" mass="28136">MRVARRLLMALALPVVLFVIWWFATANSSNFYFPSLRTILGAFGEVWTGERLTVDVLPSLLRLICGYLAAVVVAVTAGVVIGSHRRVRAFAEPALEFVRAIPPPVLVPVIMLFAGIGDVMKIVVIVFGCVWPILLNTVEGVRAVDSVLLDTARSYGVRGSARLRHLVLRAASPQIFTGMRQSLSLGIILMVISEMFAAGNGLGFTIVQFQRGFAIPEMWSGILLLGLLGFLLSLVFRVVENRALSWYHGLRRSQRS</sequence>
<dbReference type="PANTHER" id="PTHR30151">
    <property type="entry name" value="ALKANE SULFONATE ABC TRANSPORTER-RELATED, MEMBRANE SUBUNIT"/>
    <property type="match status" value="1"/>
</dbReference>
<dbReference type="Gene3D" id="1.10.3720.10">
    <property type="entry name" value="MetI-like"/>
    <property type="match status" value="1"/>
</dbReference>
<feature type="transmembrane region" description="Helical" evidence="7">
    <location>
        <begin position="183"/>
        <end position="207"/>
    </location>
</feature>
<keyword evidence="6 7" id="KW-0472">Membrane</keyword>
<feature type="transmembrane region" description="Helical" evidence="7">
    <location>
        <begin position="105"/>
        <end position="134"/>
    </location>
</feature>
<proteinExistence type="inferred from homology"/>
<dbReference type="Proteomes" id="UP001596137">
    <property type="component" value="Unassembled WGS sequence"/>
</dbReference>
<dbReference type="InterPro" id="IPR000515">
    <property type="entry name" value="MetI-like"/>
</dbReference>
<keyword evidence="3" id="KW-1003">Cell membrane</keyword>
<keyword evidence="5 7" id="KW-1133">Transmembrane helix</keyword>